<gene>
    <name evidence="1" type="ORF">AVEN_127827_1</name>
</gene>
<comment type="caution">
    <text evidence="1">The sequence shown here is derived from an EMBL/GenBank/DDBJ whole genome shotgun (WGS) entry which is preliminary data.</text>
</comment>
<dbReference type="AlphaFoldDB" id="A0A4Y1ZYK3"/>
<dbReference type="Proteomes" id="UP000499080">
    <property type="component" value="Unassembled WGS sequence"/>
</dbReference>
<organism evidence="1 2">
    <name type="scientific">Araneus ventricosus</name>
    <name type="common">Orbweaver spider</name>
    <name type="synonym">Epeira ventricosa</name>
    <dbReference type="NCBI Taxonomy" id="182803"/>
    <lineage>
        <taxon>Eukaryota</taxon>
        <taxon>Metazoa</taxon>
        <taxon>Ecdysozoa</taxon>
        <taxon>Arthropoda</taxon>
        <taxon>Chelicerata</taxon>
        <taxon>Arachnida</taxon>
        <taxon>Araneae</taxon>
        <taxon>Araneomorphae</taxon>
        <taxon>Entelegynae</taxon>
        <taxon>Araneoidea</taxon>
        <taxon>Araneidae</taxon>
        <taxon>Araneus</taxon>
    </lineage>
</organism>
<dbReference type="PROSITE" id="PS51257">
    <property type="entry name" value="PROKAR_LIPOPROTEIN"/>
    <property type="match status" value="1"/>
</dbReference>
<keyword evidence="2" id="KW-1185">Reference proteome</keyword>
<accession>A0A4Y1ZYK3</accession>
<sequence length="98" mass="11473">MWRVNEFSLSEKSHAIMRLAVHLPNQQQIVFQSCQEVAAVTRVSMRHTALTAWFLLNQHDVEAHNCNYADIPQYYVFDKSQTLWKKRQRGGQQINGLD</sequence>
<dbReference type="OrthoDB" id="6144783at2759"/>
<name>A0A4Y1ZYK3_ARAVE</name>
<dbReference type="EMBL" id="BGPR01000002">
    <property type="protein sequence ID" value="GBL72553.1"/>
    <property type="molecule type" value="Genomic_DNA"/>
</dbReference>
<proteinExistence type="predicted"/>
<evidence type="ECO:0000313" key="1">
    <source>
        <dbReference type="EMBL" id="GBL72553.1"/>
    </source>
</evidence>
<evidence type="ECO:0000313" key="2">
    <source>
        <dbReference type="Proteomes" id="UP000499080"/>
    </source>
</evidence>
<reference evidence="1 2" key="1">
    <citation type="journal article" date="2019" name="Sci. Rep.">
        <title>Orb-weaving spider Araneus ventricosus genome elucidates the spidroin gene catalogue.</title>
        <authorList>
            <person name="Kono N."/>
            <person name="Nakamura H."/>
            <person name="Ohtoshi R."/>
            <person name="Moran D.A.P."/>
            <person name="Shinohara A."/>
            <person name="Yoshida Y."/>
            <person name="Fujiwara M."/>
            <person name="Mori M."/>
            <person name="Tomita M."/>
            <person name="Arakawa K."/>
        </authorList>
    </citation>
    <scope>NUCLEOTIDE SEQUENCE [LARGE SCALE GENOMIC DNA]</scope>
</reference>
<protein>
    <submittedName>
        <fullName evidence="1">Uncharacterized protein</fullName>
    </submittedName>
</protein>